<dbReference type="InterPro" id="IPR014013">
    <property type="entry name" value="Helic_SF1/SF2_ATP-bd_DinG/Rad3"/>
</dbReference>
<dbReference type="InterPro" id="IPR045028">
    <property type="entry name" value="DinG/Rad3-like"/>
</dbReference>
<evidence type="ECO:0000256" key="2">
    <source>
        <dbReference type="ARBA" id="ARBA00022801"/>
    </source>
</evidence>
<keyword evidence="2" id="KW-0378">Hydrolase</keyword>
<keyword evidence="1" id="KW-0547">Nucleotide-binding</keyword>
<dbReference type="Pfam" id="PF00270">
    <property type="entry name" value="DEAD"/>
    <property type="match status" value="1"/>
</dbReference>
<reference evidence="5" key="1">
    <citation type="submission" date="2020-05" db="EMBL/GenBank/DDBJ databases">
        <authorList>
            <person name="Chiriac C."/>
            <person name="Salcher M."/>
            <person name="Ghai R."/>
            <person name="Kavagutti S V."/>
        </authorList>
    </citation>
    <scope>NUCLEOTIDE SEQUENCE</scope>
</reference>
<dbReference type="GO" id="GO:0016818">
    <property type="term" value="F:hydrolase activity, acting on acid anhydrides, in phosphorus-containing anhydrides"/>
    <property type="evidence" value="ECO:0007669"/>
    <property type="project" value="InterPro"/>
</dbReference>
<keyword evidence="3" id="KW-0067">ATP-binding</keyword>
<evidence type="ECO:0000313" key="5">
    <source>
        <dbReference type="EMBL" id="CAB4762396.1"/>
    </source>
</evidence>
<gene>
    <name evidence="5" type="ORF">UFOPK2872_00573</name>
</gene>
<feature type="domain" description="Helicase ATP-binding" evidence="4">
    <location>
        <begin position="12"/>
        <end position="286"/>
    </location>
</feature>
<dbReference type="GO" id="GO:0005524">
    <property type="term" value="F:ATP binding"/>
    <property type="evidence" value="ECO:0007669"/>
    <property type="project" value="UniProtKB-KW"/>
</dbReference>
<dbReference type="InterPro" id="IPR006555">
    <property type="entry name" value="ATP-dep_Helicase_C"/>
</dbReference>
<dbReference type="PANTHER" id="PTHR11472">
    <property type="entry name" value="DNA REPAIR DEAD HELICASE RAD3/XP-D SUBFAMILY MEMBER"/>
    <property type="match status" value="1"/>
</dbReference>
<protein>
    <submittedName>
        <fullName evidence="5">Unannotated protein</fullName>
    </submittedName>
</protein>
<proteinExistence type="predicted"/>
<dbReference type="EMBL" id="CAEZZM010000052">
    <property type="protein sequence ID" value="CAB4762396.1"/>
    <property type="molecule type" value="Genomic_DNA"/>
</dbReference>
<evidence type="ECO:0000256" key="1">
    <source>
        <dbReference type="ARBA" id="ARBA00022741"/>
    </source>
</evidence>
<dbReference type="AlphaFoldDB" id="A0A6J6US56"/>
<dbReference type="InterPro" id="IPR011545">
    <property type="entry name" value="DEAD/DEAH_box_helicase_dom"/>
</dbReference>
<organism evidence="5">
    <name type="scientific">freshwater metagenome</name>
    <dbReference type="NCBI Taxonomy" id="449393"/>
    <lineage>
        <taxon>unclassified sequences</taxon>
        <taxon>metagenomes</taxon>
        <taxon>ecological metagenomes</taxon>
    </lineage>
</organism>
<dbReference type="InterPro" id="IPR027417">
    <property type="entry name" value="P-loop_NTPase"/>
</dbReference>
<evidence type="ECO:0000259" key="4">
    <source>
        <dbReference type="PROSITE" id="PS51193"/>
    </source>
</evidence>
<dbReference type="Gene3D" id="3.40.50.300">
    <property type="entry name" value="P-loop containing nucleotide triphosphate hydrolases"/>
    <property type="match status" value="2"/>
</dbReference>
<dbReference type="GO" id="GO:0003676">
    <property type="term" value="F:nucleic acid binding"/>
    <property type="evidence" value="ECO:0007669"/>
    <property type="project" value="InterPro"/>
</dbReference>
<dbReference type="GO" id="GO:0006139">
    <property type="term" value="P:nucleobase-containing compound metabolic process"/>
    <property type="evidence" value="ECO:0007669"/>
    <property type="project" value="InterPro"/>
</dbReference>
<dbReference type="PANTHER" id="PTHR11472:SF34">
    <property type="entry name" value="REGULATOR OF TELOMERE ELONGATION HELICASE 1"/>
    <property type="match status" value="1"/>
</dbReference>
<dbReference type="PROSITE" id="PS51193">
    <property type="entry name" value="HELICASE_ATP_BIND_2"/>
    <property type="match status" value="1"/>
</dbReference>
<name>A0A6J6US56_9ZZZZ</name>
<dbReference type="Pfam" id="PF13307">
    <property type="entry name" value="Helicase_C_2"/>
    <property type="match status" value="1"/>
</dbReference>
<evidence type="ECO:0000256" key="3">
    <source>
        <dbReference type="ARBA" id="ARBA00022840"/>
    </source>
</evidence>
<sequence length="631" mass="69301">MREREVVELLRKVTDTLPNTEERQGQNDMAMAVSNAVNTNRHLIVQAGTGTGKTLGYLVPLIASGKRIVVSTYTKALQDQLAAHDLPQLIPILERELDRTVTWSVLKGRNNYLCRQRLDEMESPKQAKLDLDDTSAAVKAEVRKLIEWADETETGDQGDLTWSPSEKAWRLVSVGSDECPGAQRCPAADRCFSEQARASATLSDVVIVNTFIYGLHIAMNGELLPEHDVVVFDEAHQLEDVISNTVSTSIGSGRINGVITALRAIIREDSLTNALQLLAHDFNACLVPYVGKRVDLPFPPAIGAALVDVRLKIDQAVQALRAIDSKDDKAKQKILRAQMLANRVIDAVDMCLTAGKSQVAFVSGTVERCSLEIAPLNVGPSMDAGVWSKRLAILASATIPLAMPSRIGLDPESVDIIDVGSPFDYENTAMLYCAKHLPEPNDPRRDDSVHDEIERLINFAGGRTLALFTTYRAMHLAADEMEKRLPFNIFRQDQLPKMALINAFSDDEQSCLFATAGFFQGVDVPGRALSLVIIDKIPFPRPDDPLLSARRDVVGKNWFNEIDIPLAATALAQASGRLIRSQNDSGVVAILDPRLATKGYGKRLGSVLPPMKRTIEIKEVQSFLQQIINAE</sequence>
<dbReference type="GO" id="GO:0003678">
    <property type="term" value="F:DNA helicase activity"/>
    <property type="evidence" value="ECO:0007669"/>
    <property type="project" value="TreeGrafter"/>
</dbReference>
<dbReference type="SMART" id="SM00491">
    <property type="entry name" value="HELICc2"/>
    <property type="match status" value="1"/>
</dbReference>
<dbReference type="SUPFAM" id="SSF52540">
    <property type="entry name" value="P-loop containing nucleoside triphosphate hydrolases"/>
    <property type="match status" value="1"/>
</dbReference>
<accession>A0A6J6US56</accession>